<dbReference type="Proteomes" id="UP000831390">
    <property type="component" value="Chromosome"/>
</dbReference>
<protein>
    <submittedName>
        <fullName evidence="1">Uncharacterized protein</fullName>
    </submittedName>
</protein>
<evidence type="ECO:0000313" key="1">
    <source>
        <dbReference type="EMBL" id="UOE36380.1"/>
    </source>
</evidence>
<dbReference type="EMBL" id="CP094534">
    <property type="protein sequence ID" value="UOE36380.1"/>
    <property type="molecule type" value="Genomic_DNA"/>
</dbReference>
<name>A0ABY4BB45_9BACT</name>
<keyword evidence="2" id="KW-1185">Reference proteome</keyword>
<dbReference type="RefSeq" id="WP_243520128.1">
    <property type="nucleotide sequence ID" value="NZ_CP094534.1"/>
</dbReference>
<proteinExistence type="predicted"/>
<evidence type="ECO:0000313" key="2">
    <source>
        <dbReference type="Proteomes" id="UP000831390"/>
    </source>
</evidence>
<accession>A0ABY4BB45</accession>
<sequence length="87" mass="9403">MIDFERLFHLLAGHVPTVRGCYGWGPPAKKVAGNKFQTAFGRVGLGNQGANIGIYIGKGKPETNCIGDNAKKERHALAMPGMTLFFI</sequence>
<reference evidence="1 2" key="1">
    <citation type="submission" date="2022-03" db="EMBL/GenBank/DDBJ databases">
        <title>Hymenobactersp. isolated from the air.</title>
        <authorList>
            <person name="Won M."/>
            <person name="Kwon S.-W."/>
        </authorList>
    </citation>
    <scope>NUCLEOTIDE SEQUENCE [LARGE SCALE GENOMIC DNA]</scope>
    <source>
        <strain evidence="1 2">KACC 22596</strain>
    </source>
</reference>
<gene>
    <name evidence="1" type="ORF">MTP16_17475</name>
</gene>
<organism evidence="1 2">
    <name type="scientific">Hymenobacter monticola</name>
    <dbReference type="NCBI Taxonomy" id="1705399"/>
    <lineage>
        <taxon>Bacteria</taxon>
        <taxon>Pseudomonadati</taxon>
        <taxon>Bacteroidota</taxon>
        <taxon>Cytophagia</taxon>
        <taxon>Cytophagales</taxon>
        <taxon>Hymenobacteraceae</taxon>
        <taxon>Hymenobacter</taxon>
    </lineage>
</organism>